<organism evidence="5 7">
    <name type="scientific">Colwellia hornerae</name>
    <dbReference type="NCBI Taxonomy" id="89402"/>
    <lineage>
        <taxon>Bacteria</taxon>
        <taxon>Pseudomonadati</taxon>
        <taxon>Pseudomonadota</taxon>
        <taxon>Gammaproteobacteria</taxon>
        <taxon>Alteromonadales</taxon>
        <taxon>Colwelliaceae</taxon>
        <taxon>Colwellia</taxon>
    </lineage>
</organism>
<sequence length="522" mass="58224">MKLFHTILMTAAYLFTSLAFANPANTLEQKNQNIEKSINKAMNTFQVPGVAVAIIKDNKVVMSKGFGLAEYGTNNRVNGDTLFGIASNTKAMTAALLANLVDQGKLTWQTKVIDIIPEFQMPNAYVTREFTLLDLLSHNSGLGLGAGDLMIWPGTTLTNKDIIKGLKHLPEVSSFRSEFAYDNLMYVIAGEIIAKVTGKTWQENIKETIFKPLGMKNTKAKFSLISKNNKNVARAHVPLDGKLNVVGGNFLEQFSSAGSVASSVNDMSLWLKAQLNEGGYGDNKKIFSERQSHNMWQMRTILPVSSTATKNDKTHFSGYGLGWFLNDYHGVKLVHHSGGILGMVSKVVLVPEENLAMVILTNQQSGYAFNAIYHQILNQYLDLPEKDWVDFYATMSEQRNSTEKNRLAAAATNLDKNSRHSLPLKAYAQTYQDNWYGDIAINYANNALSMQFGHTPALHGVLEHYQHNTFIVRWDDRTLEADAFVNFNLNPDGSINEVTMQAVSRATDFSFDFHDLKLKPKQ</sequence>
<accession>A0A5C6Q2T5</accession>
<dbReference type="EMBL" id="VOLQ01000062">
    <property type="protein sequence ID" value="TWX62997.1"/>
    <property type="molecule type" value="Genomic_DNA"/>
</dbReference>
<keyword evidence="5" id="KW-0378">Hydrolase</keyword>
<dbReference type="RefSeq" id="WP_146796415.1">
    <property type="nucleotide sequence ID" value="NZ_VOLP01000002.1"/>
</dbReference>
<dbReference type="OrthoDB" id="119951at2"/>
<comment type="caution">
    <text evidence="5">The sequence shown here is derived from an EMBL/GenBank/DDBJ whole genome shotgun (WGS) entry which is preliminary data.</text>
</comment>
<feature type="domain" description="Peptidase S12 Pab87-related C-terminal" evidence="3">
    <location>
        <begin position="416"/>
        <end position="519"/>
    </location>
</feature>
<keyword evidence="1" id="KW-0732">Signal</keyword>
<dbReference type="Proteomes" id="UP000321917">
    <property type="component" value="Unassembled WGS sequence"/>
</dbReference>
<proteinExistence type="predicted"/>
<feature type="domain" description="Beta-lactamase-related" evidence="2">
    <location>
        <begin position="38"/>
        <end position="366"/>
    </location>
</feature>
<dbReference type="InterPro" id="IPR050491">
    <property type="entry name" value="AmpC-like"/>
</dbReference>
<reference evidence="5 7" key="1">
    <citation type="submission" date="2019-07" db="EMBL/GenBank/DDBJ databases">
        <title>Genomes of sea-ice associated Colwellia species.</title>
        <authorList>
            <person name="Bowman J.P."/>
        </authorList>
    </citation>
    <scope>NUCLEOTIDE SEQUENCE [LARGE SCALE GENOMIC DNA]</scope>
    <source>
        <strain evidence="4 6">ACAM 607</strain>
        <strain evidence="5 7">IC036</strain>
    </source>
</reference>
<dbReference type="InterPro" id="IPR012338">
    <property type="entry name" value="Beta-lactam/transpept-like"/>
</dbReference>
<gene>
    <name evidence="4" type="ORF">ESZ26_18540</name>
    <name evidence="5" type="ORF">ESZ27_18340</name>
</gene>
<dbReference type="PANTHER" id="PTHR46825">
    <property type="entry name" value="D-ALANYL-D-ALANINE-CARBOXYPEPTIDASE/ENDOPEPTIDASE AMPH"/>
    <property type="match status" value="1"/>
</dbReference>
<dbReference type="PANTHER" id="PTHR46825:SF15">
    <property type="entry name" value="BETA-LACTAMASE-RELATED DOMAIN-CONTAINING PROTEIN"/>
    <property type="match status" value="1"/>
</dbReference>
<dbReference type="GO" id="GO:0016787">
    <property type="term" value="F:hydrolase activity"/>
    <property type="evidence" value="ECO:0007669"/>
    <property type="project" value="UniProtKB-KW"/>
</dbReference>
<dbReference type="Proteomes" id="UP000321525">
    <property type="component" value="Unassembled WGS sequence"/>
</dbReference>
<keyword evidence="6" id="KW-1185">Reference proteome</keyword>
<dbReference type="Gene3D" id="3.40.710.10">
    <property type="entry name" value="DD-peptidase/beta-lactamase superfamily"/>
    <property type="match status" value="1"/>
</dbReference>
<evidence type="ECO:0000259" key="2">
    <source>
        <dbReference type="Pfam" id="PF00144"/>
    </source>
</evidence>
<evidence type="ECO:0000313" key="7">
    <source>
        <dbReference type="Proteomes" id="UP000321917"/>
    </source>
</evidence>
<dbReference type="Pfam" id="PF11954">
    <property type="entry name" value="DUF3471"/>
    <property type="match status" value="1"/>
</dbReference>
<evidence type="ECO:0000256" key="1">
    <source>
        <dbReference type="SAM" id="SignalP"/>
    </source>
</evidence>
<protein>
    <submittedName>
        <fullName evidence="5">Serine hydrolase</fullName>
    </submittedName>
</protein>
<evidence type="ECO:0000313" key="4">
    <source>
        <dbReference type="EMBL" id="TWX53813.1"/>
    </source>
</evidence>
<dbReference type="EMBL" id="VOLR01000048">
    <property type="protein sequence ID" value="TWX53813.1"/>
    <property type="molecule type" value="Genomic_DNA"/>
</dbReference>
<dbReference type="InterPro" id="IPR021860">
    <property type="entry name" value="Peptidase_S12_Pab87-rel_C"/>
</dbReference>
<name>A0A5C6Q2T5_9GAMM</name>
<evidence type="ECO:0000313" key="6">
    <source>
        <dbReference type="Proteomes" id="UP000321525"/>
    </source>
</evidence>
<dbReference type="Pfam" id="PF00144">
    <property type="entry name" value="Beta-lactamase"/>
    <property type="match status" value="1"/>
</dbReference>
<evidence type="ECO:0000313" key="5">
    <source>
        <dbReference type="EMBL" id="TWX62997.1"/>
    </source>
</evidence>
<feature type="chain" id="PRO_5023095632" evidence="1">
    <location>
        <begin position="22"/>
        <end position="522"/>
    </location>
</feature>
<dbReference type="InterPro" id="IPR001466">
    <property type="entry name" value="Beta-lactam-related"/>
</dbReference>
<dbReference type="SUPFAM" id="SSF56601">
    <property type="entry name" value="beta-lactamase/transpeptidase-like"/>
    <property type="match status" value="1"/>
</dbReference>
<dbReference type="AlphaFoldDB" id="A0A5C6Q2T5"/>
<dbReference type="Gene3D" id="2.40.128.600">
    <property type="match status" value="1"/>
</dbReference>
<evidence type="ECO:0000259" key="3">
    <source>
        <dbReference type="Pfam" id="PF11954"/>
    </source>
</evidence>
<feature type="signal peptide" evidence="1">
    <location>
        <begin position="1"/>
        <end position="21"/>
    </location>
</feature>